<comment type="caution">
    <text evidence="1">The sequence shown here is derived from an EMBL/GenBank/DDBJ whole genome shotgun (WGS) entry which is preliminary data.</text>
</comment>
<feature type="non-terminal residue" evidence="1">
    <location>
        <position position="49"/>
    </location>
</feature>
<name>X1E4K4_9ZZZZ</name>
<protein>
    <submittedName>
        <fullName evidence="1">Uncharacterized protein</fullName>
    </submittedName>
</protein>
<evidence type="ECO:0000313" key="1">
    <source>
        <dbReference type="EMBL" id="GAH15345.1"/>
    </source>
</evidence>
<dbReference type="EMBL" id="BART01032850">
    <property type="protein sequence ID" value="GAH15345.1"/>
    <property type="molecule type" value="Genomic_DNA"/>
</dbReference>
<gene>
    <name evidence="1" type="ORF">S01H4_56653</name>
</gene>
<proteinExistence type="predicted"/>
<sequence length="49" mass="5491">MLTIGGRDPDDQVADFTFINDITLNPGQSYNYQGTLTLMKSGIYHFFCA</sequence>
<reference evidence="1" key="1">
    <citation type="journal article" date="2014" name="Front. Microbiol.">
        <title>High frequency of phylogenetically diverse reductive dehalogenase-homologous genes in deep subseafloor sedimentary metagenomes.</title>
        <authorList>
            <person name="Kawai M."/>
            <person name="Futagami T."/>
            <person name="Toyoda A."/>
            <person name="Takaki Y."/>
            <person name="Nishi S."/>
            <person name="Hori S."/>
            <person name="Arai W."/>
            <person name="Tsubouchi T."/>
            <person name="Morono Y."/>
            <person name="Uchiyama I."/>
            <person name="Ito T."/>
            <person name="Fujiyama A."/>
            <person name="Inagaki F."/>
            <person name="Takami H."/>
        </authorList>
    </citation>
    <scope>NUCLEOTIDE SEQUENCE</scope>
    <source>
        <strain evidence="1">Expedition CK06-06</strain>
    </source>
</reference>
<accession>X1E4K4</accession>
<organism evidence="1">
    <name type="scientific">marine sediment metagenome</name>
    <dbReference type="NCBI Taxonomy" id="412755"/>
    <lineage>
        <taxon>unclassified sequences</taxon>
        <taxon>metagenomes</taxon>
        <taxon>ecological metagenomes</taxon>
    </lineage>
</organism>
<dbReference type="AlphaFoldDB" id="X1E4K4"/>